<reference evidence="8 9" key="1">
    <citation type="submission" date="2019-06" db="EMBL/GenBank/DDBJ databases">
        <title>Sequencing the genomes of 1000 actinobacteria strains.</title>
        <authorList>
            <person name="Klenk H.-P."/>
        </authorList>
    </citation>
    <scope>NUCLEOTIDE SEQUENCE [LARGE SCALE GENOMIC DNA]</scope>
    <source>
        <strain evidence="8 9">DSM 45301</strain>
    </source>
</reference>
<feature type="transmembrane region" description="Helical" evidence="7">
    <location>
        <begin position="429"/>
        <end position="448"/>
    </location>
</feature>
<feature type="transmembrane region" description="Helical" evidence="7">
    <location>
        <begin position="65"/>
        <end position="90"/>
    </location>
</feature>
<evidence type="ECO:0000256" key="5">
    <source>
        <dbReference type="ARBA" id="ARBA00023136"/>
    </source>
</evidence>
<keyword evidence="5 7" id="KW-0472">Membrane</keyword>
<dbReference type="PANTHER" id="PTHR30618">
    <property type="entry name" value="NCS1 FAMILY PURINE/PYRIMIDINE TRANSPORTER"/>
    <property type="match status" value="1"/>
</dbReference>
<dbReference type="Gene3D" id="1.10.4160.10">
    <property type="entry name" value="Hydantoin permease"/>
    <property type="match status" value="1"/>
</dbReference>
<dbReference type="Pfam" id="PF02133">
    <property type="entry name" value="Transp_cyt_pur"/>
    <property type="match status" value="1"/>
</dbReference>
<comment type="caution">
    <text evidence="8">The sequence shown here is derived from an EMBL/GenBank/DDBJ whole genome shotgun (WGS) entry which is preliminary data.</text>
</comment>
<dbReference type="Proteomes" id="UP000315677">
    <property type="component" value="Unassembled WGS sequence"/>
</dbReference>
<evidence type="ECO:0000256" key="4">
    <source>
        <dbReference type="ARBA" id="ARBA00022989"/>
    </source>
</evidence>
<feature type="transmembrane region" description="Helical" evidence="7">
    <location>
        <begin position="190"/>
        <end position="209"/>
    </location>
</feature>
<dbReference type="EMBL" id="VFPA01000002">
    <property type="protein sequence ID" value="TQM11705.1"/>
    <property type="molecule type" value="Genomic_DNA"/>
</dbReference>
<dbReference type="GO" id="GO:0005886">
    <property type="term" value="C:plasma membrane"/>
    <property type="evidence" value="ECO:0007669"/>
    <property type="project" value="TreeGrafter"/>
</dbReference>
<organism evidence="8 9">
    <name type="scientific">Pseudonocardia kunmingensis</name>
    <dbReference type="NCBI Taxonomy" id="630975"/>
    <lineage>
        <taxon>Bacteria</taxon>
        <taxon>Bacillati</taxon>
        <taxon>Actinomycetota</taxon>
        <taxon>Actinomycetes</taxon>
        <taxon>Pseudonocardiales</taxon>
        <taxon>Pseudonocardiaceae</taxon>
        <taxon>Pseudonocardia</taxon>
    </lineage>
</organism>
<comment type="similarity">
    <text evidence="2">Belongs to the purine-cytosine permease (2.A.39) family.</text>
</comment>
<proteinExistence type="inferred from homology"/>
<name>A0A543DQU4_9PSEU</name>
<dbReference type="GO" id="GO:0015205">
    <property type="term" value="F:nucleobase transmembrane transporter activity"/>
    <property type="evidence" value="ECO:0007669"/>
    <property type="project" value="TreeGrafter"/>
</dbReference>
<feature type="transmembrane region" description="Helical" evidence="7">
    <location>
        <begin position="351"/>
        <end position="370"/>
    </location>
</feature>
<dbReference type="RefSeq" id="WP_142056037.1">
    <property type="nucleotide sequence ID" value="NZ_VFPA01000002.1"/>
</dbReference>
<dbReference type="InterPro" id="IPR001248">
    <property type="entry name" value="Pur-cyt_permease"/>
</dbReference>
<keyword evidence="9" id="KW-1185">Reference proteome</keyword>
<evidence type="ECO:0000313" key="8">
    <source>
        <dbReference type="EMBL" id="TQM11705.1"/>
    </source>
</evidence>
<evidence type="ECO:0000256" key="3">
    <source>
        <dbReference type="ARBA" id="ARBA00022692"/>
    </source>
</evidence>
<dbReference type="InterPro" id="IPR045225">
    <property type="entry name" value="Uracil/uridine/allantoin_perm"/>
</dbReference>
<feature type="region of interest" description="Disordered" evidence="6">
    <location>
        <begin position="481"/>
        <end position="519"/>
    </location>
</feature>
<evidence type="ECO:0000256" key="6">
    <source>
        <dbReference type="SAM" id="MobiDB-lite"/>
    </source>
</evidence>
<keyword evidence="3 7" id="KW-0812">Transmembrane</keyword>
<feature type="transmembrane region" description="Helical" evidence="7">
    <location>
        <begin position="154"/>
        <end position="178"/>
    </location>
</feature>
<feature type="transmembrane region" description="Helical" evidence="7">
    <location>
        <begin position="376"/>
        <end position="397"/>
    </location>
</feature>
<dbReference type="PANTHER" id="PTHR30618:SF0">
    <property type="entry name" value="PURINE-URACIL PERMEASE NCS1"/>
    <property type="match status" value="1"/>
</dbReference>
<evidence type="ECO:0000256" key="7">
    <source>
        <dbReference type="SAM" id="Phobius"/>
    </source>
</evidence>
<feature type="transmembrane region" description="Helical" evidence="7">
    <location>
        <begin position="229"/>
        <end position="249"/>
    </location>
</feature>
<dbReference type="AlphaFoldDB" id="A0A543DQU4"/>
<evidence type="ECO:0000313" key="9">
    <source>
        <dbReference type="Proteomes" id="UP000315677"/>
    </source>
</evidence>
<feature type="transmembrane region" description="Helical" evidence="7">
    <location>
        <begin position="270"/>
        <end position="294"/>
    </location>
</feature>
<feature type="transmembrane region" description="Helical" evidence="7">
    <location>
        <begin position="34"/>
        <end position="53"/>
    </location>
</feature>
<keyword evidence="4 7" id="KW-1133">Transmembrane helix</keyword>
<feature type="transmembrane region" description="Helical" evidence="7">
    <location>
        <begin position="454"/>
        <end position="473"/>
    </location>
</feature>
<feature type="transmembrane region" description="Helical" evidence="7">
    <location>
        <begin position="314"/>
        <end position="339"/>
    </location>
</feature>
<protein>
    <submittedName>
        <fullName evidence="8">NCS1 family nucleobase:cation symporter-1</fullName>
    </submittedName>
</protein>
<comment type="subcellular location">
    <subcellularLocation>
        <location evidence="1">Membrane</location>
        <topology evidence="1">Multi-pass membrane protein</topology>
    </subcellularLocation>
</comment>
<accession>A0A543DQU4</accession>
<gene>
    <name evidence="8" type="ORF">FB558_4274</name>
</gene>
<evidence type="ECO:0000256" key="2">
    <source>
        <dbReference type="ARBA" id="ARBA00008974"/>
    </source>
</evidence>
<evidence type="ECO:0000256" key="1">
    <source>
        <dbReference type="ARBA" id="ARBA00004141"/>
    </source>
</evidence>
<feature type="transmembrane region" description="Helical" evidence="7">
    <location>
        <begin position="111"/>
        <end position="134"/>
    </location>
</feature>
<sequence>MSHDTVVPTSANARNRLGLHNPDMRPLRADERNWTWWNYSTIWMGIVHNIVAWEVAANLIAIGMSFWQALACVCCAYGIAFLAILANSVLGAKYGLSFPVLIRAAFGRNGAQVPVVLRASVAVFWFAVHIYIGSQAIAAVVSSAVPAYSSLQQYHVLGMNIDVLIAFVVCWAAHAWIMGHGIQSVRRLEVWAGPSIMVLAVGLVIWAAVGVGGIGPLVDAPATIAPAQFWPTFVGSMTALLGTVATLILNIADLTRFSRSQKDQAIGQGIGFPIMFFLFSVMSLLVSVGTARIYGEVVTSPIDILAGFDQPLVAIFGGLCVLVATASVNVATNGVSAGFDLTNLWPSRLSFRRSGLIAVVAAVAFCPWLWYEDATIVTEILGVIGATMAPISGIMLVDFYYVRRRSLSVAGLFTESATGPYAYSNGWNVRAIVALAVGILAATCGLIVPGWGGLYAFNWFLGIAVGGGCYLLLMTPHRAAAGSGSREGEEYPDVDSVLVPGGSRDAAAGEAPVPGQDAR</sequence>
<dbReference type="OrthoDB" id="6083029at2"/>